<comment type="catalytic activity">
    <reaction evidence="15">
        <text>L-homoserine + NAD(+) = L-aspartate 4-semialdehyde + NADH + H(+)</text>
        <dbReference type="Rhea" id="RHEA:15757"/>
        <dbReference type="ChEBI" id="CHEBI:15378"/>
        <dbReference type="ChEBI" id="CHEBI:57476"/>
        <dbReference type="ChEBI" id="CHEBI:57540"/>
        <dbReference type="ChEBI" id="CHEBI:57945"/>
        <dbReference type="ChEBI" id="CHEBI:537519"/>
        <dbReference type="EC" id="1.1.1.3"/>
    </reaction>
    <physiologicalReaction direction="right-to-left" evidence="15">
        <dbReference type="Rhea" id="RHEA:15759"/>
    </physiologicalReaction>
</comment>
<dbReference type="AlphaFoldDB" id="A0AA37USP1"/>
<dbReference type="GO" id="GO:0009086">
    <property type="term" value="P:methionine biosynthetic process"/>
    <property type="evidence" value="ECO:0007669"/>
    <property type="project" value="UniProtKB-KW"/>
</dbReference>
<dbReference type="Gene3D" id="3.30.360.10">
    <property type="entry name" value="Dihydrodipicolinate Reductase, domain 2"/>
    <property type="match status" value="1"/>
</dbReference>
<proteinExistence type="inferred from homology"/>
<comment type="catalytic activity">
    <reaction evidence="14">
        <text>L-homoserine + NADP(+) = L-aspartate 4-semialdehyde + NADPH + H(+)</text>
        <dbReference type="Rhea" id="RHEA:15761"/>
        <dbReference type="ChEBI" id="CHEBI:15378"/>
        <dbReference type="ChEBI" id="CHEBI:57476"/>
        <dbReference type="ChEBI" id="CHEBI:57783"/>
        <dbReference type="ChEBI" id="CHEBI:58349"/>
        <dbReference type="ChEBI" id="CHEBI:537519"/>
        <dbReference type="EC" id="1.1.1.3"/>
    </reaction>
    <physiologicalReaction direction="right-to-left" evidence="14">
        <dbReference type="Rhea" id="RHEA:15763"/>
    </physiologicalReaction>
</comment>
<dbReference type="PANTHER" id="PTHR43331">
    <property type="entry name" value="HOMOSERINE DEHYDROGENASE"/>
    <property type="match status" value="1"/>
</dbReference>
<sequence>MSPSPAPLEGVAVPDAPTSAPDARPDLRVAILGCGTVGTQVVRLLTEQARDLGARIGRGLRVTGVLVRDVEAPRDPSLPRELLTTDAAALVADADLVVELLGGTTTARDLVLASLRAGASVVTANKALLATAGPELYAAADAAGVDLLFEAAVAGAVPVVRGVRESLAGDRVERVLGIVNGTTNYILDEMTTRGLDFDVALAQAQELGYAEADPTADVEGHDAAAKAAILASLAFHTRVALGDVACEGITAVTADDIAAAREAGGVVKLLAVAERVSSGDQGAEAVSVRVNPVILPAAHPLAGVGGAYNAVVVETEAAGRLMFYGQGAGGAPTASAVLGDVVAALRHRAHGGRAPAESAHAALPLATPADVVARLQVRLRVDDRPGVLAHVAQAVAEHGVSIESVHQRVAGDGEAVLAVVTHEADEAALHRTVEALRTTEGVRETVSAYRVERA</sequence>
<dbReference type="CDD" id="cd04881">
    <property type="entry name" value="ACT_HSDH-Hom"/>
    <property type="match status" value="1"/>
</dbReference>
<name>A0AA37USP1_9MICO</name>
<evidence type="ECO:0000256" key="18">
    <source>
        <dbReference type="RuleBase" id="RU000579"/>
    </source>
</evidence>
<reference evidence="22" key="1">
    <citation type="journal article" date="2014" name="Int. J. Syst. Evol. Microbiol.">
        <title>Complete genome sequence of Corynebacterium casei LMG S-19264T (=DSM 44701T), isolated from a smear-ripened cheese.</title>
        <authorList>
            <consortium name="US DOE Joint Genome Institute (JGI-PGF)"/>
            <person name="Walter F."/>
            <person name="Albersmeier A."/>
            <person name="Kalinowski J."/>
            <person name="Ruckert C."/>
        </authorList>
    </citation>
    <scope>NUCLEOTIDE SEQUENCE</scope>
    <source>
        <strain evidence="22">NBRC 112290</strain>
    </source>
</reference>
<dbReference type="InterPro" id="IPR036291">
    <property type="entry name" value="NAD(P)-bd_dom_sf"/>
</dbReference>
<dbReference type="GO" id="GO:0004412">
    <property type="term" value="F:homoserine dehydrogenase activity"/>
    <property type="evidence" value="ECO:0007669"/>
    <property type="project" value="UniProtKB-EC"/>
</dbReference>
<dbReference type="SUPFAM" id="SSF55347">
    <property type="entry name" value="Glyceraldehyde-3-phosphate dehydrogenase-like, C-terminal domain"/>
    <property type="match status" value="1"/>
</dbReference>
<keyword evidence="12 18" id="KW-0486">Methionine biosynthesis</keyword>
<dbReference type="PROSITE" id="PS01042">
    <property type="entry name" value="HOMOSER_DHGENASE"/>
    <property type="match status" value="1"/>
</dbReference>
<evidence type="ECO:0000313" key="22">
    <source>
        <dbReference type="EMBL" id="GMA30680.1"/>
    </source>
</evidence>
<dbReference type="GO" id="GO:0050661">
    <property type="term" value="F:NADP binding"/>
    <property type="evidence" value="ECO:0007669"/>
    <property type="project" value="InterPro"/>
</dbReference>
<evidence type="ECO:0000256" key="14">
    <source>
        <dbReference type="ARBA" id="ARBA00048841"/>
    </source>
</evidence>
<evidence type="ECO:0000256" key="13">
    <source>
        <dbReference type="ARBA" id="ARBA00044930"/>
    </source>
</evidence>
<evidence type="ECO:0000256" key="11">
    <source>
        <dbReference type="ARBA" id="ARBA00023053"/>
    </source>
</evidence>
<dbReference type="NCBIfam" id="NF004976">
    <property type="entry name" value="PRK06349.1"/>
    <property type="match status" value="1"/>
</dbReference>
<evidence type="ECO:0000256" key="8">
    <source>
        <dbReference type="ARBA" id="ARBA00022697"/>
    </source>
</evidence>
<evidence type="ECO:0000256" key="2">
    <source>
        <dbReference type="ARBA" id="ARBA00005056"/>
    </source>
</evidence>
<dbReference type="Pfam" id="PF00742">
    <property type="entry name" value="Homoserine_dh"/>
    <property type="match status" value="1"/>
</dbReference>
<dbReference type="InterPro" id="IPR001342">
    <property type="entry name" value="HDH_cat"/>
</dbReference>
<comment type="pathway">
    <text evidence="3 18">Amino-acid biosynthesis; L-methionine biosynthesis via de novo pathway; L-homoserine from L-aspartate: step 3/3.</text>
</comment>
<evidence type="ECO:0000256" key="4">
    <source>
        <dbReference type="ARBA" id="ARBA00006753"/>
    </source>
</evidence>
<evidence type="ECO:0000256" key="7">
    <source>
        <dbReference type="ARBA" id="ARBA00022605"/>
    </source>
</evidence>
<evidence type="ECO:0000256" key="16">
    <source>
        <dbReference type="PIRSR" id="PIRSR000098-1"/>
    </source>
</evidence>
<evidence type="ECO:0000256" key="15">
    <source>
        <dbReference type="ARBA" id="ARBA00049031"/>
    </source>
</evidence>
<evidence type="ECO:0000256" key="5">
    <source>
        <dbReference type="ARBA" id="ARBA00013213"/>
    </source>
</evidence>
<dbReference type="SUPFAM" id="SSF55021">
    <property type="entry name" value="ACT-like"/>
    <property type="match status" value="1"/>
</dbReference>
<comment type="caution">
    <text evidence="22">The sequence shown here is derived from an EMBL/GenBank/DDBJ whole genome shotgun (WGS) entry which is preliminary data.</text>
</comment>
<evidence type="ECO:0000256" key="17">
    <source>
        <dbReference type="PIRSR" id="PIRSR000098-2"/>
    </source>
</evidence>
<evidence type="ECO:0000256" key="1">
    <source>
        <dbReference type="ARBA" id="ARBA00001920"/>
    </source>
</evidence>
<keyword evidence="8 18" id="KW-0791">Threonine biosynthesis</keyword>
<evidence type="ECO:0000256" key="9">
    <source>
        <dbReference type="ARBA" id="ARBA00022857"/>
    </source>
</evidence>
<dbReference type="GO" id="GO:0009088">
    <property type="term" value="P:threonine biosynthetic process"/>
    <property type="evidence" value="ECO:0007669"/>
    <property type="project" value="UniProtKB-KW"/>
</dbReference>
<dbReference type="PIRSF" id="PIRSF000098">
    <property type="entry name" value="Homoser_dehydrog"/>
    <property type="match status" value="1"/>
</dbReference>
<comment type="cofactor">
    <cofactor evidence="1">
        <name>a metal cation</name>
        <dbReference type="ChEBI" id="CHEBI:25213"/>
    </cofactor>
</comment>
<keyword evidence="9 17" id="KW-0521">NADP</keyword>
<dbReference type="Gene3D" id="3.30.70.260">
    <property type="match status" value="1"/>
</dbReference>
<evidence type="ECO:0000256" key="12">
    <source>
        <dbReference type="ARBA" id="ARBA00023167"/>
    </source>
</evidence>
<keyword evidence="11" id="KW-0915">Sodium</keyword>
<dbReference type="SUPFAM" id="SSF51735">
    <property type="entry name" value="NAD(P)-binding Rossmann-fold domains"/>
    <property type="match status" value="1"/>
</dbReference>
<dbReference type="PROSITE" id="PS51671">
    <property type="entry name" value="ACT"/>
    <property type="match status" value="1"/>
</dbReference>
<comment type="similarity">
    <text evidence="4 19">Belongs to the homoserine dehydrogenase family.</text>
</comment>
<feature type="domain" description="ACT" evidence="21">
    <location>
        <begin position="376"/>
        <end position="450"/>
    </location>
</feature>
<dbReference type="FunFam" id="3.30.360.10:FF:000005">
    <property type="entry name" value="Homoserine dehydrogenase"/>
    <property type="match status" value="1"/>
</dbReference>
<feature type="active site" description="Proton donor" evidence="16">
    <location>
        <position position="226"/>
    </location>
</feature>
<keyword evidence="7 18" id="KW-0028">Amino-acid biosynthesis</keyword>
<dbReference type="InterPro" id="IPR019811">
    <property type="entry name" value="HDH_CS"/>
</dbReference>
<evidence type="ECO:0000256" key="3">
    <source>
        <dbReference type="ARBA" id="ARBA00005062"/>
    </source>
</evidence>
<keyword evidence="10 18" id="KW-0560">Oxidoreductase</keyword>
<dbReference type="InterPro" id="IPR045865">
    <property type="entry name" value="ACT-like_dom_sf"/>
</dbReference>
<evidence type="ECO:0000256" key="19">
    <source>
        <dbReference type="RuleBase" id="RU004171"/>
    </source>
</evidence>
<accession>A0AA37USP1</accession>
<dbReference type="InterPro" id="IPR016204">
    <property type="entry name" value="HDH"/>
</dbReference>
<dbReference type="EMBL" id="BSUM01000001">
    <property type="protein sequence ID" value="GMA30680.1"/>
    <property type="molecule type" value="Genomic_DNA"/>
</dbReference>
<comment type="function">
    <text evidence="13">Catalyzes the conversion of L-aspartate-beta-semialdehyde (L-Asa) to L-homoserine (L-Hse), the third step in the biosynthesis of threonine and methionine from aspartate.</text>
</comment>
<evidence type="ECO:0000256" key="10">
    <source>
        <dbReference type="ARBA" id="ARBA00023002"/>
    </source>
</evidence>
<feature type="binding site" evidence="17">
    <location>
        <position position="126"/>
    </location>
    <ligand>
        <name>NADPH</name>
        <dbReference type="ChEBI" id="CHEBI:57783"/>
    </ligand>
</feature>
<feature type="region of interest" description="Disordered" evidence="20">
    <location>
        <begin position="1"/>
        <end position="20"/>
    </location>
</feature>
<protein>
    <recommendedName>
        <fullName evidence="6 18">Homoserine dehydrogenase</fullName>
        <ecNumber evidence="5 18">1.1.1.3</ecNumber>
    </recommendedName>
</protein>
<feature type="binding site" evidence="17">
    <location>
        <begin position="32"/>
        <end position="39"/>
    </location>
    <ligand>
        <name>NADP(+)</name>
        <dbReference type="ChEBI" id="CHEBI:58349"/>
    </ligand>
</feature>
<dbReference type="Proteomes" id="UP001157161">
    <property type="component" value="Unassembled WGS sequence"/>
</dbReference>
<gene>
    <name evidence="22" type="primary">thrA</name>
    <name evidence="22" type="ORF">GCM10025875_06720</name>
</gene>
<evidence type="ECO:0000256" key="6">
    <source>
        <dbReference type="ARBA" id="ARBA00013376"/>
    </source>
</evidence>
<dbReference type="InterPro" id="IPR005106">
    <property type="entry name" value="Asp/hSer_DH_NAD-bd"/>
</dbReference>
<dbReference type="InterPro" id="IPR002912">
    <property type="entry name" value="ACT_dom"/>
</dbReference>
<comment type="pathway">
    <text evidence="2 18">Amino-acid biosynthesis; L-threonine biosynthesis; L-threonine from L-aspartate: step 3/5.</text>
</comment>
<evidence type="ECO:0000256" key="20">
    <source>
        <dbReference type="SAM" id="MobiDB-lite"/>
    </source>
</evidence>
<dbReference type="Gene3D" id="3.40.50.720">
    <property type="entry name" value="NAD(P)-binding Rossmann-like Domain"/>
    <property type="match status" value="1"/>
</dbReference>
<evidence type="ECO:0000313" key="23">
    <source>
        <dbReference type="Proteomes" id="UP001157161"/>
    </source>
</evidence>
<feature type="binding site" evidence="17">
    <location>
        <position position="211"/>
    </location>
    <ligand>
        <name>L-homoserine</name>
        <dbReference type="ChEBI" id="CHEBI:57476"/>
    </ligand>
</feature>
<dbReference type="PANTHER" id="PTHR43331:SF1">
    <property type="entry name" value="HOMOSERINE DEHYDROGENASE"/>
    <property type="match status" value="1"/>
</dbReference>
<organism evidence="22 23">
    <name type="scientific">Litorihabitans aurantiacus</name>
    <dbReference type="NCBI Taxonomy" id="1930061"/>
    <lineage>
        <taxon>Bacteria</taxon>
        <taxon>Bacillati</taxon>
        <taxon>Actinomycetota</taxon>
        <taxon>Actinomycetes</taxon>
        <taxon>Micrococcales</taxon>
        <taxon>Beutenbergiaceae</taxon>
        <taxon>Litorihabitans</taxon>
    </lineage>
</organism>
<keyword evidence="23" id="KW-1185">Reference proteome</keyword>
<evidence type="ECO:0000259" key="21">
    <source>
        <dbReference type="PROSITE" id="PS51671"/>
    </source>
</evidence>
<dbReference type="Pfam" id="PF01842">
    <property type="entry name" value="ACT"/>
    <property type="match status" value="1"/>
</dbReference>
<reference evidence="22" key="2">
    <citation type="submission" date="2023-02" db="EMBL/GenBank/DDBJ databases">
        <authorList>
            <person name="Sun Q."/>
            <person name="Mori K."/>
        </authorList>
    </citation>
    <scope>NUCLEOTIDE SEQUENCE</scope>
    <source>
        <strain evidence="22">NBRC 112290</strain>
    </source>
</reference>
<dbReference type="Pfam" id="PF03447">
    <property type="entry name" value="NAD_binding_3"/>
    <property type="match status" value="1"/>
</dbReference>
<dbReference type="EC" id="1.1.1.3" evidence="5 18"/>